<dbReference type="CDD" id="cd00083">
    <property type="entry name" value="bHLH_SF"/>
    <property type="match status" value="1"/>
</dbReference>
<dbReference type="PROSITE" id="PS50888">
    <property type="entry name" value="BHLH"/>
    <property type="match status" value="1"/>
</dbReference>
<dbReference type="Proteomes" id="UP001472866">
    <property type="component" value="Chromosome 16"/>
</dbReference>
<proteinExistence type="predicted"/>
<protein>
    <recommendedName>
        <fullName evidence="6">BHLH domain-containing protein</fullName>
    </recommendedName>
</protein>
<feature type="region of interest" description="Disordered" evidence="1">
    <location>
        <begin position="320"/>
        <end position="382"/>
    </location>
</feature>
<accession>A0AAX4PKV6</accession>
<feature type="domain" description="BHLH" evidence="2">
    <location>
        <begin position="225"/>
        <end position="287"/>
    </location>
</feature>
<feature type="compositionally biased region" description="Low complexity" evidence="1">
    <location>
        <begin position="216"/>
        <end position="226"/>
    </location>
</feature>
<evidence type="ECO:0000313" key="5">
    <source>
        <dbReference type="Proteomes" id="UP001472866"/>
    </source>
</evidence>
<dbReference type="InterPro" id="IPR011598">
    <property type="entry name" value="bHLH_dom"/>
</dbReference>
<feature type="region of interest" description="Disordered" evidence="1">
    <location>
        <begin position="146"/>
        <end position="237"/>
    </location>
</feature>
<dbReference type="PROSITE" id="PS51671">
    <property type="entry name" value="ACT"/>
    <property type="match status" value="1"/>
</dbReference>
<reference evidence="4 5" key="1">
    <citation type="submission" date="2024-03" db="EMBL/GenBank/DDBJ databases">
        <title>Complete genome sequence of the green alga Chloropicon roscoffensis RCC1871.</title>
        <authorList>
            <person name="Lemieux C."/>
            <person name="Pombert J.-F."/>
            <person name="Otis C."/>
            <person name="Turmel M."/>
        </authorList>
    </citation>
    <scope>NUCLEOTIDE SEQUENCE [LARGE SCALE GENOMIC DNA]</scope>
    <source>
        <strain evidence="4 5">RCC1871</strain>
    </source>
</reference>
<organism evidence="4 5">
    <name type="scientific">Chloropicon roscoffensis</name>
    <dbReference type="NCBI Taxonomy" id="1461544"/>
    <lineage>
        <taxon>Eukaryota</taxon>
        <taxon>Viridiplantae</taxon>
        <taxon>Chlorophyta</taxon>
        <taxon>Chloropicophyceae</taxon>
        <taxon>Chloropicales</taxon>
        <taxon>Chloropicaceae</taxon>
        <taxon>Chloropicon</taxon>
    </lineage>
</organism>
<dbReference type="SMART" id="SM00353">
    <property type="entry name" value="HLH"/>
    <property type="match status" value="1"/>
</dbReference>
<dbReference type="Pfam" id="PF00010">
    <property type="entry name" value="HLH"/>
    <property type="match status" value="1"/>
</dbReference>
<dbReference type="PANTHER" id="PTHR46266:SF4">
    <property type="entry name" value="TRANSCRIPTION FACTOR TT8"/>
    <property type="match status" value="1"/>
</dbReference>
<dbReference type="PANTHER" id="PTHR46266">
    <property type="entry name" value="TRANSCRIPTION FACTOR TT8"/>
    <property type="match status" value="1"/>
</dbReference>
<feature type="compositionally biased region" description="Polar residues" evidence="1">
    <location>
        <begin position="328"/>
        <end position="338"/>
    </location>
</feature>
<dbReference type="GO" id="GO:0046983">
    <property type="term" value="F:protein dimerization activity"/>
    <property type="evidence" value="ECO:0007669"/>
    <property type="project" value="InterPro"/>
</dbReference>
<feature type="domain" description="ACT" evidence="3">
    <location>
        <begin position="399"/>
        <end position="481"/>
    </location>
</feature>
<evidence type="ECO:0000256" key="1">
    <source>
        <dbReference type="SAM" id="MobiDB-lite"/>
    </source>
</evidence>
<name>A0AAX4PKV6_9CHLO</name>
<feature type="compositionally biased region" description="Low complexity" evidence="1">
    <location>
        <begin position="148"/>
        <end position="159"/>
    </location>
</feature>
<dbReference type="EMBL" id="CP151516">
    <property type="protein sequence ID" value="WZN66777.1"/>
    <property type="molecule type" value="Genomic_DNA"/>
</dbReference>
<dbReference type="SUPFAM" id="SSF47459">
    <property type="entry name" value="HLH, helix-loop-helix DNA-binding domain"/>
    <property type="match status" value="1"/>
</dbReference>
<keyword evidence="5" id="KW-1185">Reference proteome</keyword>
<evidence type="ECO:0008006" key="6">
    <source>
        <dbReference type="Google" id="ProtNLM"/>
    </source>
</evidence>
<dbReference type="AlphaFoldDB" id="A0AAX4PKV6"/>
<evidence type="ECO:0000259" key="3">
    <source>
        <dbReference type="PROSITE" id="PS51671"/>
    </source>
</evidence>
<sequence length="482" mass="51504">MTPGGSKVAGEGAAGQPGPVPANQILSSVFSFYGNELGDTLDFSSDLFTGGAEMNDVRLEYLQERLTSYGSAPHYPPPTQSFQGQPMAPQPHTFAPDVVRGPPQHLTAGAPGHNGAHLWYPGGQQILAPTSAPLPHTSVPLSQPFMTAAPQQPGPAVAQTGVSIDGRSPREPKRQVASAKHDKKAAAALAAHQRQIPQRFLPKKTASRRGSGGSSNAGSTTNNKTGQVSHSVAEKQRRDRINTLIDELRELVPIDFETAEIQPYGDDPSKRPKHVVLSDTIKFVRNTRARQLAEQKEKDRVMAVDAEAVGEDRGNCAAASVKKETEGLDSTSQCSNGELPSRKGLDTGAARATAARKRVGSMNSDSSQGSDTHTLDTNDSENTNIEISVGALQEDCKFSVNVNGKDRNGLLHDITRGLKSMGLEIKTAVIKTEATGVVSDTFEVDRSYCKLTPDEVKLQLTEVLHEAQAGPGLDKRKRTDVT</sequence>
<evidence type="ECO:0000259" key="2">
    <source>
        <dbReference type="PROSITE" id="PS50888"/>
    </source>
</evidence>
<dbReference type="InterPro" id="IPR002912">
    <property type="entry name" value="ACT_dom"/>
</dbReference>
<feature type="compositionally biased region" description="Polar residues" evidence="1">
    <location>
        <begin position="361"/>
        <end position="382"/>
    </location>
</feature>
<dbReference type="InterPro" id="IPR036638">
    <property type="entry name" value="HLH_DNA-bd_sf"/>
</dbReference>
<gene>
    <name evidence="4" type="ORF">HKI87_16g83470</name>
</gene>
<evidence type="ECO:0000313" key="4">
    <source>
        <dbReference type="EMBL" id="WZN66777.1"/>
    </source>
</evidence>
<dbReference type="Gene3D" id="4.10.280.10">
    <property type="entry name" value="Helix-loop-helix DNA-binding domain"/>
    <property type="match status" value="1"/>
</dbReference>
<feature type="region of interest" description="Disordered" evidence="1">
    <location>
        <begin position="1"/>
        <end position="20"/>
    </location>
</feature>